<dbReference type="AlphaFoldDB" id="A0A0A3XYV9"/>
<organism evidence="1 2">
    <name type="scientific">Bradyrhizobium japonicum</name>
    <dbReference type="NCBI Taxonomy" id="375"/>
    <lineage>
        <taxon>Bacteria</taxon>
        <taxon>Pseudomonadati</taxon>
        <taxon>Pseudomonadota</taxon>
        <taxon>Alphaproteobacteria</taxon>
        <taxon>Hyphomicrobiales</taxon>
        <taxon>Nitrobacteraceae</taxon>
        <taxon>Bradyrhizobium</taxon>
    </lineage>
</organism>
<reference evidence="1 2" key="1">
    <citation type="submission" date="2014-09" db="EMBL/GenBank/DDBJ databases">
        <title>Draft genome of Bradyrhizobium japonicum Is-34.</title>
        <authorList>
            <person name="Tsurumaru H."/>
            <person name="Yamakawa T."/>
            <person name="Hashimoto S."/>
            <person name="Okizaki K."/>
            <person name="Kanesaki Y."/>
            <person name="Yoshikawa H."/>
            <person name="Yajima S."/>
        </authorList>
    </citation>
    <scope>NUCLEOTIDE SEQUENCE [LARGE SCALE GENOMIC DNA]</scope>
    <source>
        <strain evidence="1 2">Is-34</strain>
    </source>
</reference>
<sequence>MRRVPLVEATMEAWQRLDPAQRHRFFEAFVAAAVRLDKLELRAWLRRRLKSRRSPLRSIRLTCLVMSTLPSS</sequence>
<protein>
    <submittedName>
        <fullName evidence="1">Uncharacterized protein</fullName>
    </submittedName>
</protein>
<comment type="caution">
    <text evidence="1">The sequence shown here is derived from an EMBL/GenBank/DDBJ whole genome shotgun (WGS) entry which is preliminary data.</text>
</comment>
<gene>
    <name evidence="1" type="ORF">MA20_12405</name>
</gene>
<dbReference type="Proteomes" id="UP000030377">
    <property type="component" value="Unassembled WGS sequence"/>
</dbReference>
<accession>A0A0A3XYV9</accession>
<dbReference type="EMBL" id="JRPN01000010">
    <property type="protein sequence ID" value="KGT79637.1"/>
    <property type="molecule type" value="Genomic_DNA"/>
</dbReference>
<evidence type="ECO:0000313" key="2">
    <source>
        <dbReference type="Proteomes" id="UP000030377"/>
    </source>
</evidence>
<proteinExistence type="predicted"/>
<evidence type="ECO:0000313" key="1">
    <source>
        <dbReference type="EMBL" id="KGT79637.1"/>
    </source>
</evidence>
<name>A0A0A3XYV9_BRAJP</name>